<evidence type="ECO:0000313" key="2">
    <source>
        <dbReference type="Proteomes" id="UP001307889"/>
    </source>
</evidence>
<sequence>MLFAILPSSAEVVLSSVVQGRQGFLSYFEFFNFLRNMEGLPQNHRQGIVCAYSGLQFCDTKPTDIPIITNLIVPSHCGEKSLDILMLRLQDLGQSFKSGKLESSAAAESTHASELCPKEKEWNVYDELKA</sequence>
<protein>
    <submittedName>
        <fullName evidence="1">Uncharacterized protein</fullName>
    </submittedName>
</protein>
<evidence type="ECO:0000313" key="1">
    <source>
        <dbReference type="EMBL" id="BES94709.1"/>
    </source>
</evidence>
<dbReference type="EMBL" id="AP028913">
    <property type="protein sequence ID" value="BES94709.1"/>
    <property type="molecule type" value="Genomic_DNA"/>
</dbReference>
<name>A0ABN7ATT6_9HEMI</name>
<proteinExistence type="predicted"/>
<keyword evidence="2" id="KW-1185">Reference proteome</keyword>
<accession>A0ABN7ATT6</accession>
<reference evidence="1 2" key="1">
    <citation type="submission" date="2023-09" db="EMBL/GenBank/DDBJ databases">
        <title>Nesidiocoris tenuis whole genome shotgun sequence.</title>
        <authorList>
            <person name="Shibata T."/>
            <person name="Shimoda M."/>
            <person name="Kobayashi T."/>
            <person name="Uehara T."/>
        </authorList>
    </citation>
    <scope>NUCLEOTIDE SEQUENCE [LARGE SCALE GENOMIC DNA]</scope>
    <source>
        <strain evidence="1 2">Japan</strain>
    </source>
</reference>
<gene>
    <name evidence="1" type="ORF">NTJ_07518</name>
</gene>
<dbReference type="Proteomes" id="UP001307889">
    <property type="component" value="Chromosome 5"/>
</dbReference>
<organism evidence="1 2">
    <name type="scientific">Nesidiocoris tenuis</name>
    <dbReference type="NCBI Taxonomy" id="355587"/>
    <lineage>
        <taxon>Eukaryota</taxon>
        <taxon>Metazoa</taxon>
        <taxon>Ecdysozoa</taxon>
        <taxon>Arthropoda</taxon>
        <taxon>Hexapoda</taxon>
        <taxon>Insecta</taxon>
        <taxon>Pterygota</taxon>
        <taxon>Neoptera</taxon>
        <taxon>Paraneoptera</taxon>
        <taxon>Hemiptera</taxon>
        <taxon>Heteroptera</taxon>
        <taxon>Panheteroptera</taxon>
        <taxon>Cimicomorpha</taxon>
        <taxon>Miridae</taxon>
        <taxon>Dicyphina</taxon>
        <taxon>Nesidiocoris</taxon>
    </lineage>
</organism>